<keyword evidence="2" id="KW-0812">Transmembrane</keyword>
<dbReference type="InterPro" id="IPR052901">
    <property type="entry name" value="Bact_TGase-like"/>
</dbReference>
<protein>
    <recommendedName>
        <fullName evidence="3">Transglutaminase-like domain-containing protein</fullName>
    </recommendedName>
</protein>
<dbReference type="RefSeq" id="WP_285574811.1">
    <property type="nucleotide sequence ID" value="NZ_BSTK01000006.1"/>
</dbReference>
<dbReference type="Pfam" id="PF01841">
    <property type="entry name" value="Transglut_core"/>
    <property type="match status" value="1"/>
</dbReference>
<evidence type="ECO:0000259" key="3">
    <source>
        <dbReference type="SMART" id="SM00460"/>
    </source>
</evidence>
<sequence>MRRLARAVLAGLLGALAGLGFGPVFGGVPGPAPFVTAVAACAGAATLAVAVAALVPRLPSTVVSLAGAVVVVATAIAVTGSGAAIADGPWRLLTGALPADPTGPPLGAVALFTGLATLFAGLLAAYAGSPLAPVVPPLVCLLAALGLGASGPPLPGWYAPAVVVLVLAVLFAGQGAAPRPGVLAMVAGTGAVAVAATLLLGPAAPGSGEPADVRTLVSAPVLPRSGVSPLQQYLALRDETLPVRVTGTTSRPGGVLRMATLSRFDGTYWTVSGDFRLAGRRLPHPPAGSRQATVTSRIRVESGDPDWVLSPGRTTRLTVAGLGVDESTGDVAVPAGTASPTAYDTTSVVNQADVGVLLSAEPAPARDRLTPPMPAAIRGFVERTVAGKPSAAGQLVALYQRFKTAGDFRYDEAKDVPGGHGYYQIQHLLETKRGTSEQYASAYAVMARGLGVDARVVMGFRPEYQGDAFTVTGRDVDAWVEVRFAGLGWVTIDPSPRGNTIGTRENRPRTPTRTGQVDDPLKNTTPRRGGSTRPRASGDGPPSGVSRSDDVWLPIGLTAAALLVVLVLSVPGAKTVRRARRRRDRSPRRAVLGAWWETVDRMREAGLPAGPSLTTGQAVALTDGMPELSALATMVDHAAYAPGDTTADLPGQAWEAAGEVRRRLRAGMGRRGRLRAFFDPRTLLRPR</sequence>
<dbReference type="Pfam" id="PF11992">
    <property type="entry name" value="TgpA_N"/>
    <property type="match status" value="1"/>
</dbReference>
<dbReference type="PANTHER" id="PTHR42736:SF1">
    <property type="entry name" value="PROTEIN-GLUTAMINE GAMMA-GLUTAMYLTRANSFERASE"/>
    <property type="match status" value="1"/>
</dbReference>
<feature type="transmembrane region" description="Helical" evidence="2">
    <location>
        <begin position="551"/>
        <end position="573"/>
    </location>
</feature>
<dbReference type="AlphaFoldDB" id="A0A9W6S3N8"/>
<feature type="transmembrane region" description="Helical" evidence="2">
    <location>
        <begin position="157"/>
        <end position="175"/>
    </location>
</feature>
<dbReference type="EMBL" id="BSTK01000006">
    <property type="protein sequence ID" value="GLY86578.1"/>
    <property type="molecule type" value="Genomic_DNA"/>
</dbReference>
<feature type="transmembrane region" description="Helical" evidence="2">
    <location>
        <begin position="62"/>
        <end position="86"/>
    </location>
</feature>
<dbReference type="InterPro" id="IPR038765">
    <property type="entry name" value="Papain-like_cys_pep_sf"/>
</dbReference>
<dbReference type="InterPro" id="IPR021878">
    <property type="entry name" value="TgpA_N"/>
</dbReference>
<dbReference type="Gene3D" id="3.10.620.30">
    <property type="match status" value="1"/>
</dbReference>
<proteinExistence type="predicted"/>
<keyword evidence="5" id="KW-1185">Reference proteome</keyword>
<accession>A0A9W6S3N8</accession>
<organism evidence="4 5">
    <name type="scientific">Actinoallomurus iriomotensis</name>
    <dbReference type="NCBI Taxonomy" id="478107"/>
    <lineage>
        <taxon>Bacteria</taxon>
        <taxon>Bacillati</taxon>
        <taxon>Actinomycetota</taxon>
        <taxon>Actinomycetes</taxon>
        <taxon>Streptosporangiales</taxon>
        <taxon>Thermomonosporaceae</taxon>
        <taxon>Actinoallomurus</taxon>
    </lineage>
</organism>
<dbReference type="InterPro" id="IPR002931">
    <property type="entry name" value="Transglutaminase-like"/>
</dbReference>
<feature type="transmembrane region" description="Helical" evidence="2">
    <location>
        <begin position="182"/>
        <end position="204"/>
    </location>
</feature>
<dbReference type="SUPFAM" id="SSF54001">
    <property type="entry name" value="Cysteine proteinases"/>
    <property type="match status" value="1"/>
</dbReference>
<feature type="region of interest" description="Disordered" evidence="1">
    <location>
        <begin position="495"/>
        <end position="547"/>
    </location>
</feature>
<feature type="transmembrane region" description="Helical" evidence="2">
    <location>
        <begin position="106"/>
        <end position="127"/>
    </location>
</feature>
<dbReference type="SMART" id="SM00460">
    <property type="entry name" value="TGc"/>
    <property type="match status" value="1"/>
</dbReference>
<keyword evidence="2" id="KW-1133">Transmembrane helix</keyword>
<name>A0A9W6S3N8_9ACTN</name>
<dbReference type="Proteomes" id="UP001165074">
    <property type="component" value="Unassembled WGS sequence"/>
</dbReference>
<evidence type="ECO:0000313" key="4">
    <source>
        <dbReference type="EMBL" id="GLY86578.1"/>
    </source>
</evidence>
<feature type="transmembrane region" description="Helical" evidence="2">
    <location>
        <begin position="36"/>
        <end position="55"/>
    </location>
</feature>
<comment type="caution">
    <text evidence="4">The sequence shown here is derived from an EMBL/GenBank/DDBJ whole genome shotgun (WGS) entry which is preliminary data.</text>
</comment>
<evidence type="ECO:0000256" key="1">
    <source>
        <dbReference type="SAM" id="MobiDB-lite"/>
    </source>
</evidence>
<gene>
    <name evidence="4" type="ORF">Airi02_045070</name>
</gene>
<reference evidence="4" key="1">
    <citation type="submission" date="2023-03" db="EMBL/GenBank/DDBJ databases">
        <title>Actinoallomurus iriomotensis NBRC 103684.</title>
        <authorList>
            <person name="Ichikawa N."/>
            <person name="Sato H."/>
            <person name="Tonouchi N."/>
        </authorList>
    </citation>
    <scope>NUCLEOTIDE SEQUENCE</scope>
    <source>
        <strain evidence="4">NBRC 103684</strain>
    </source>
</reference>
<keyword evidence="2" id="KW-0472">Membrane</keyword>
<feature type="transmembrane region" description="Helical" evidence="2">
    <location>
        <begin position="134"/>
        <end position="151"/>
    </location>
</feature>
<evidence type="ECO:0000256" key="2">
    <source>
        <dbReference type="SAM" id="Phobius"/>
    </source>
</evidence>
<feature type="domain" description="Transglutaminase-like" evidence="3">
    <location>
        <begin position="428"/>
        <end position="496"/>
    </location>
</feature>
<dbReference type="PANTHER" id="PTHR42736">
    <property type="entry name" value="PROTEIN-GLUTAMINE GAMMA-GLUTAMYLTRANSFERASE"/>
    <property type="match status" value="1"/>
</dbReference>
<evidence type="ECO:0000313" key="5">
    <source>
        <dbReference type="Proteomes" id="UP001165074"/>
    </source>
</evidence>
<feature type="compositionally biased region" description="Low complexity" evidence="1">
    <location>
        <begin position="524"/>
        <end position="538"/>
    </location>
</feature>